<comment type="caution">
    <text evidence="3">The sequence shown here is derived from an EMBL/GenBank/DDBJ whole genome shotgun (WGS) entry which is preliminary data.</text>
</comment>
<dbReference type="PANTHER" id="PTHR14939">
    <property type="entry name" value="F-BOX ONLY PROTEIN 22"/>
    <property type="match status" value="1"/>
</dbReference>
<feature type="domain" description="FIST C-domain" evidence="2">
    <location>
        <begin position="242"/>
        <end position="375"/>
    </location>
</feature>
<feature type="domain" description="F-box" evidence="1">
    <location>
        <begin position="34"/>
        <end position="73"/>
    </location>
</feature>
<protein>
    <recommendedName>
        <fullName evidence="5">F-box only protein 22</fullName>
    </recommendedName>
</protein>
<evidence type="ECO:0000259" key="2">
    <source>
        <dbReference type="SMART" id="SM01204"/>
    </source>
</evidence>
<dbReference type="SMART" id="SM01204">
    <property type="entry name" value="FIST_C"/>
    <property type="match status" value="1"/>
</dbReference>
<dbReference type="InterPro" id="IPR001810">
    <property type="entry name" value="F-box_dom"/>
</dbReference>
<evidence type="ECO:0000313" key="3">
    <source>
        <dbReference type="EMBL" id="KAG8440159.1"/>
    </source>
</evidence>
<dbReference type="Pfam" id="PF10442">
    <property type="entry name" value="FIST_C"/>
    <property type="match status" value="1"/>
</dbReference>
<dbReference type="EMBL" id="JAACNH010000006">
    <property type="protein sequence ID" value="KAG8440159.1"/>
    <property type="molecule type" value="Genomic_DNA"/>
</dbReference>
<dbReference type="InterPro" id="IPR019494">
    <property type="entry name" value="FIST_C"/>
</dbReference>
<dbReference type="Gene3D" id="1.20.1280.50">
    <property type="match status" value="1"/>
</dbReference>
<dbReference type="InterPro" id="IPR036047">
    <property type="entry name" value="F-box-like_dom_sf"/>
</dbReference>
<organism evidence="3 4">
    <name type="scientific">Hymenochirus boettgeri</name>
    <name type="common">Congo dwarf clawed frog</name>
    <dbReference type="NCBI Taxonomy" id="247094"/>
    <lineage>
        <taxon>Eukaryota</taxon>
        <taxon>Metazoa</taxon>
        <taxon>Chordata</taxon>
        <taxon>Craniata</taxon>
        <taxon>Vertebrata</taxon>
        <taxon>Euteleostomi</taxon>
        <taxon>Amphibia</taxon>
        <taxon>Batrachia</taxon>
        <taxon>Anura</taxon>
        <taxon>Pipoidea</taxon>
        <taxon>Pipidae</taxon>
        <taxon>Pipinae</taxon>
        <taxon>Hymenochirus</taxon>
    </lineage>
</organism>
<dbReference type="GO" id="GO:0032436">
    <property type="term" value="P:positive regulation of proteasomal ubiquitin-dependent protein catabolic process"/>
    <property type="evidence" value="ECO:0007669"/>
    <property type="project" value="TreeGrafter"/>
</dbReference>
<dbReference type="Proteomes" id="UP000812440">
    <property type="component" value="Chromosome 3"/>
</dbReference>
<evidence type="ECO:0000313" key="4">
    <source>
        <dbReference type="Proteomes" id="UP000812440"/>
    </source>
</evidence>
<accession>A0A8T2J4L5</accession>
<dbReference type="PANTHER" id="PTHR14939:SF5">
    <property type="entry name" value="F-BOX ONLY PROTEIN 22"/>
    <property type="match status" value="1"/>
</dbReference>
<dbReference type="AlphaFoldDB" id="A0A8T2J4L5"/>
<proteinExistence type="predicted"/>
<keyword evidence="4" id="KW-1185">Reference proteome</keyword>
<sequence>MAGLKCGTVTEPGKCEAKVLCTVEAPGHCVLSSLAEVVERILSFLPSKDLLRAACVCRLWRDCVRRKLKARQHLAWISCYGTCVSSDQPSGHSFLQVVKEELEKIYILPDTVLYVNQIETFSGHDRRGPINARRKHELQSTALKLKKLLPPNCQILGLATPGLVVTPMGSGSNRPVEVEDEEAGFALILPKMNGVKIKKFRFYRDSVCKAFDESKLQEAGLKNNPDLRFVLVFGCNTWRDETARFLQEVLNALNEKGVIIAGGQVEYTLSYSPESKVPGSRCVGVVGLAFYGSQIQGASILLEEDAYDERTVDAAMHRLKAANIPEENSVGFMFSCVAKGEEYYKKHNVEADSFRKHFPTVPLLGFFGNGEIGCDRVVSNNFILRECNSKEDNLLHGYTTVMAIIHFGTTK</sequence>
<name>A0A8T2J4L5_9PIPI</name>
<dbReference type="GO" id="GO:0000209">
    <property type="term" value="P:protein polyubiquitination"/>
    <property type="evidence" value="ECO:0007669"/>
    <property type="project" value="TreeGrafter"/>
</dbReference>
<evidence type="ECO:0008006" key="5">
    <source>
        <dbReference type="Google" id="ProtNLM"/>
    </source>
</evidence>
<dbReference type="SUPFAM" id="SSF81383">
    <property type="entry name" value="F-box domain"/>
    <property type="match status" value="1"/>
</dbReference>
<dbReference type="SMART" id="SM00256">
    <property type="entry name" value="FBOX"/>
    <property type="match status" value="1"/>
</dbReference>
<dbReference type="CDD" id="cd22097">
    <property type="entry name" value="F-box_FBXO22"/>
    <property type="match status" value="1"/>
</dbReference>
<reference evidence="3" key="1">
    <citation type="thesis" date="2020" institute="ProQuest LLC" country="789 East Eisenhower Parkway, Ann Arbor, MI, USA">
        <title>Comparative Genomics and Chromosome Evolution.</title>
        <authorList>
            <person name="Mudd A.B."/>
        </authorList>
    </citation>
    <scope>NUCLEOTIDE SEQUENCE</scope>
    <source>
        <strain evidence="3">Female2</strain>
        <tissue evidence="3">Blood</tissue>
    </source>
</reference>
<evidence type="ECO:0000259" key="1">
    <source>
        <dbReference type="SMART" id="SM00256"/>
    </source>
</evidence>
<dbReference type="GO" id="GO:0048742">
    <property type="term" value="P:regulation of skeletal muscle fiber development"/>
    <property type="evidence" value="ECO:0007669"/>
    <property type="project" value="TreeGrafter"/>
</dbReference>
<dbReference type="Pfam" id="PF12937">
    <property type="entry name" value="F-box-like"/>
    <property type="match status" value="1"/>
</dbReference>
<dbReference type="OrthoDB" id="509497at2759"/>
<gene>
    <name evidence="3" type="ORF">GDO86_006094</name>
</gene>